<feature type="domain" description="SWIM-type" evidence="2">
    <location>
        <begin position="69"/>
        <end position="106"/>
    </location>
</feature>
<evidence type="ECO:0000313" key="4">
    <source>
        <dbReference type="Proteomes" id="UP000823561"/>
    </source>
</evidence>
<dbReference type="AlphaFoldDB" id="A0AAV6HEE2"/>
<dbReference type="Gene3D" id="3.90.320.10">
    <property type="match status" value="1"/>
</dbReference>
<keyword evidence="1" id="KW-0863">Zinc-finger</keyword>
<keyword evidence="1" id="KW-0862">Zinc</keyword>
<proteinExistence type="predicted"/>
<evidence type="ECO:0000259" key="2">
    <source>
        <dbReference type="PROSITE" id="PS50966"/>
    </source>
</evidence>
<dbReference type="InterPro" id="IPR007527">
    <property type="entry name" value="Znf_SWIM"/>
</dbReference>
<reference evidence="3" key="1">
    <citation type="submission" date="2020-10" db="EMBL/GenBank/DDBJ databases">
        <title>Chromosome-scale genome assembly of the Allis shad, Alosa alosa.</title>
        <authorList>
            <person name="Margot Z."/>
            <person name="Christophe K."/>
            <person name="Cabau C."/>
            <person name="Louis A."/>
            <person name="Berthelot C."/>
            <person name="Parey E."/>
            <person name="Roest Crollius H."/>
            <person name="Montfort J."/>
            <person name="Robinson-Rechavi M."/>
            <person name="Bucao C."/>
            <person name="Bouchez O."/>
            <person name="Gislard M."/>
            <person name="Lluch J."/>
            <person name="Milhes M."/>
            <person name="Lampietro C."/>
            <person name="Lopez Roques C."/>
            <person name="Donnadieu C."/>
            <person name="Braasch I."/>
            <person name="Desvignes T."/>
            <person name="Postlethwait J."/>
            <person name="Bobe J."/>
            <person name="Guiguen Y."/>
        </authorList>
    </citation>
    <scope>NUCLEOTIDE SEQUENCE</scope>
    <source>
        <strain evidence="3">M-15738</strain>
        <tissue evidence="3">Blood</tissue>
    </source>
</reference>
<organism evidence="3 4">
    <name type="scientific">Alosa alosa</name>
    <name type="common">allis shad</name>
    <dbReference type="NCBI Taxonomy" id="278164"/>
    <lineage>
        <taxon>Eukaryota</taxon>
        <taxon>Metazoa</taxon>
        <taxon>Chordata</taxon>
        <taxon>Craniata</taxon>
        <taxon>Vertebrata</taxon>
        <taxon>Euteleostomi</taxon>
        <taxon>Actinopterygii</taxon>
        <taxon>Neopterygii</taxon>
        <taxon>Teleostei</taxon>
        <taxon>Clupei</taxon>
        <taxon>Clupeiformes</taxon>
        <taxon>Clupeoidei</taxon>
        <taxon>Clupeidae</taxon>
        <taxon>Alosa</taxon>
    </lineage>
</organism>
<dbReference type="InterPro" id="IPR019080">
    <property type="entry name" value="YqaJ_viral_recombinase"/>
</dbReference>
<keyword evidence="4" id="KW-1185">Reference proteome</keyword>
<dbReference type="PROSITE" id="PS50966">
    <property type="entry name" value="ZF_SWIM"/>
    <property type="match status" value="1"/>
</dbReference>
<dbReference type="EMBL" id="JADWDJ010000002">
    <property type="protein sequence ID" value="KAG5283867.1"/>
    <property type="molecule type" value="Genomic_DNA"/>
</dbReference>
<dbReference type="SUPFAM" id="SSF52980">
    <property type="entry name" value="Restriction endonuclease-like"/>
    <property type="match status" value="1"/>
</dbReference>
<dbReference type="GO" id="GO:0006281">
    <property type="term" value="P:DNA repair"/>
    <property type="evidence" value="ECO:0007669"/>
    <property type="project" value="UniProtKB-ARBA"/>
</dbReference>
<evidence type="ECO:0000313" key="3">
    <source>
        <dbReference type="EMBL" id="KAG5283867.1"/>
    </source>
</evidence>
<comment type="caution">
    <text evidence="3">The sequence shown here is derived from an EMBL/GenBank/DDBJ whole genome shotgun (WGS) entry which is preliminary data.</text>
</comment>
<dbReference type="GO" id="GO:0008270">
    <property type="term" value="F:zinc ion binding"/>
    <property type="evidence" value="ECO:0007669"/>
    <property type="project" value="UniProtKB-KW"/>
</dbReference>
<name>A0AAV6HEE2_9TELE</name>
<dbReference type="InterPro" id="IPR011604">
    <property type="entry name" value="PDDEXK-like_dom_sf"/>
</dbReference>
<evidence type="ECO:0000256" key="1">
    <source>
        <dbReference type="PROSITE-ProRule" id="PRU00325"/>
    </source>
</evidence>
<dbReference type="Pfam" id="PF09588">
    <property type="entry name" value="YqaJ"/>
    <property type="match status" value="1"/>
</dbReference>
<dbReference type="Proteomes" id="UP000823561">
    <property type="component" value="Chromosome 2"/>
</dbReference>
<sequence>MLTALPAELLSNFYKAANKVSDRSRQKGLQYAFEGYIQDIQVKRKEQQGIQIEAKAYRSQSKNEPPHILLIETEAGTDNIKEQHCSCKAGSTGFCAHIIGLIHTLDLCKAQHINAVPVQSSTSLPQQWHKPRGAKVAPQPVTAVVVARAKTERKRRPIFCQYSNDRAISEVTDQDLLLLRQLTGTPMSYIASKPQIDVVIGQEKYPLGSGLSYQLPLLDNTSQASSLSNSSDFPAFPLPPQPGSFCTVLNKVQMERFSTIVVSKAEAEALEKNTRQQSSNNIWHHVRSIRLTSSSFKRIISRRADFEQLAIIMQRKKKSIMAKAMKRGLELEPAAAAQYAVITGNDVQVCGFVINPNAPYLGTSPDRRVQSVTITWSEFVLIPICGGK</sequence>
<keyword evidence="1" id="KW-0479">Metal-binding</keyword>
<accession>A0AAV6HEE2</accession>
<dbReference type="PANTHER" id="PTHR47526:SF3">
    <property type="entry name" value="PHD-TYPE DOMAIN-CONTAINING PROTEIN"/>
    <property type="match status" value="1"/>
</dbReference>
<dbReference type="PANTHER" id="PTHR47526">
    <property type="entry name" value="ATP-DEPENDENT DNA HELICASE"/>
    <property type="match status" value="1"/>
</dbReference>
<protein>
    <recommendedName>
        <fullName evidence="2">SWIM-type domain-containing protein</fullName>
    </recommendedName>
</protein>
<gene>
    <name evidence="3" type="ORF">AALO_G00020410</name>
</gene>
<dbReference type="InterPro" id="IPR011335">
    <property type="entry name" value="Restrct_endonuc-II-like"/>
</dbReference>